<dbReference type="Proteomes" id="UP000054481">
    <property type="component" value="Unassembled WGS sequence"/>
</dbReference>
<evidence type="ECO:0000256" key="5">
    <source>
        <dbReference type="ARBA" id="ARBA00022801"/>
    </source>
</evidence>
<dbReference type="Gene3D" id="3.20.20.190">
    <property type="entry name" value="Phosphatidylinositol (PI) phosphodiesterase"/>
    <property type="match status" value="1"/>
</dbReference>
<evidence type="ECO:0000256" key="7">
    <source>
        <dbReference type="SAM" id="SignalP"/>
    </source>
</evidence>
<evidence type="ECO:0000259" key="8">
    <source>
        <dbReference type="PROSITE" id="PS51704"/>
    </source>
</evidence>
<gene>
    <name evidence="9" type="ORF">HIM_05306</name>
</gene>
<name>A0A0F7ZPE9_9HYPO</name>
<keyword evidence="5" id="KW-0378">Hydrolase</keyword>
<keyword evidence="4" id="KW-0319">Glycerol metabolism</keyword>
<evidence type="ECO:0000256" key="1">
    <source>
        <dbReference type="ARBA" id="ARBA00007277"/>
    </source>
</evidence>
<dbReference type="GO" id="GO:0006071">
    <property type="term" value="P:glycerol metabolic process"/>
    <property type="evidence" value="ECO:0007669"/>
    <property type="project" value="UniProtKB-KW"/>
</dbReference>
<evidence type="ECO:0000313" key="9">
    <source>
        <dbReference type="EMBL" id="KJZ75380.1"/>
    </source>
</evidence>
<evidence type="ECO:0000256" key="3">
    <source>
        <dbReference type="ARBA" id="ARBA00022729"/>
    </source>
</evidence>
<evidence type="ECO:0000256" key="6">
    <source>
        <dbReference type="ARBA" id="ARBA00047512"/>
    </source>
</evidence>
<feature type="chain" id="PRO_5002525961" description="glycerophosphodiester phosphodiesterase" evidence="7">
    <location>
        <begin position="21"/>
        <end position="422"/>
    </location>
</feature>
<feature type="signal peptide" evidence="7">
    <location>
        <begin position="1"/>
        <end position="20"/>
    </location>
</feature>
<evidence type="ECO:0000256" key="4">
    <source>
        <dbReference type="ARBA" id="ARBA00022798"/>
    </source>
</evidence>
<keyword evidence="10" id="KW-1185">Reference proteome</keyword>
<dbReference type="EMBL" id="KQ030518">
    <property type="protein sequence ID" value="KJZ75380.1"/>
    <property type="molecule type" value="Genomic_DNA"/>
</dbReference>
<dbReference type="InterPro" id="IPR030395">
    <property type="entry name" value="GP_PDE_dom"/>
</dbReference>
<dbReference type="SUPFAM" id="SSF51695">
    <property type="entry name" value="PLC-like phosphodiesterases"/>
    <property type="match status" value="1"/>
</dbReference>
<reference evidence="9 10" key="1">
    <citation type="journal article" date="2014" name="Genome Biol. Evol.">
        <title>Comparative genomics and transcriptomics analyses reveal divergent lifestyle features of nematode endoparasitic fungus Hirsutella minnesotensis.</title>
        <authorList>
            <person name="Lai Y."/>
            <person name="Liu K."/>
            <person name="Zhang X."/>
            <person name="Zhang X."/>
            <person name="Li K."/>
            <person name="Wang N."/>
            <person name="Shu C."/>
            <person name="Wu Y."/>
            <person name="Wang C."/>
            <person name="Bushley K.E."/>
            <person name="Xiang M."/>
            <person name="Liu X."/>
        </authorList>
    </citation>
    <scope>NUCLEOTIDE SEQUENCE [LARGE SCALE GENOMIC DNA]</scope>
    <source>
        <strain evidence="9 10">3608</strain>
    </source>
</reference>
<dbReference type="PANTHER" id="PTHR43620:SF7">
    <property type="entry name" value="GLYCEROPHOSPHODIESTER PHOSPHODIESTERASE GDPD5-RELATED"/>
    <property type="match status" value="1"/>
</dbReference>
<dbReference type="AlphaFoldDB" id="A0A0F7ZPE9"/>
<dbReference type="EC" id="3.1.4.46" evidence="2"/>
<dbReference type="PROSITE" id="PS51704">
    <property type="entry name" value="GP_PDE"/>
    <property type="match status" value="1"/>
</dbReference>
<protein>
    <recommendedName>
        <fullName evidence="2">glycerophosphodiester phosphodiesterase</fullName>
        <ecNumber evidence="2">3.1.4.46</ecNumber>
    </recommendedName>
</protein>
<dbReference type="PANTHER" id="PTHR43620">
    <property type="entry name" value="GLYCEROPHOSPHORYL DIESTER PHOSPHODIESTERASE"/>
    <property type="match status" value="1"/>
</dbReference>
<dbReference type="InterPro" id="IPR017946">
    <property type="entry name" value="PLC-like_Pdiesterase_TIM-brl"/>
</dbReference>
<dbReference type="OrthoDB" id="1058301at2759"/>
<keyword evidence="3 7" id="KW-0732">Signal</keyword>
<accession>A0A0F7ZPE9</accession>
<dbReference type="GO" id="GO:0006629">
    <property type="term" value="P:lipid metabolic process"/>
    <property type="evidence" value="ECO:0007669"/>
    <property type="project" value="InterPro"/>
</dbReference>
<organism evidence="9 10">
    <name type="scientific">Hirsutella minnesotensis 3608</name>
    <dbReference type="NCBI Taxonomy" id="1043627"/>
    <lineage>
        <taxon>Eukaryota</taxon>
        <taxon>Fungi</taxon>
        <taxon>Dikarya</taxon>
        <taxon>Ascomycota</taxon>
        <taxon>Pezizomycotina</taxon>
        <taxon>Sordariomycetes</taxon>
        <taxon>Hypocreomycetidae</taxon>
        <taxon>Hypocreales</taxon>
        <taxon>Ophiocordycipitaceae</taxon>
        <taxon>Hirsutella</taxon>
    </lineage>
</organism>
<dbReference type="GO" id="GO:0008889">
    <property type="term" value="F:glycerophosphodiester phosphodiesterase activity"/>
    <property type="evidence" value="ECO:0007669"/>
    <property type="project" value="UniProtKB-EC"/>
</dbReference>
<proteinExistence type="inferred from homology"/>
<comment type="catalytic activity">
    <reaction evidence="6">
        <text>a sn-glycero-3-phosphodiester + H2O = an alcohol + sn-glycerol 3-phosphate + H(+)</text>
        <dbReference type="Rhea" id="RHEA:12969"/>
        <dbReference type="ChEBI" id="CHEBI:15377"/>
        <dbReference type="ChEBI" id="CHEBI:15378"/>
        <dbReference type="ChEBI" id="CHEBI:30879"/>
        <dbReference type="ChEBI" id="CHEBI:57597"/>
        <dbReference type="ChEBI" id="CHEBI:83408"/>
        <dbReference type="EC" id="3.1.4.46"/>
    </reaction>
</comment>
<sequence>MRPVAISMLAWLATVGNVLARPQPVHQQPIKQIELGPRPYFLVESMSDGPLKSKLAQCQNLNMKPSSWSFGHRGGAPLQIPEHSRESNIAGARMGAGTLECDVAFTKDRELVCRHSQCDLHTTTNIVALPELNAKCTQPFRPAADGKPASAKCCTSDITLAEFKLLCAKMDGFNASAVNAEDYLKGTPSWRTDLYATCGTVMEHKEHIAMVEALGLRHSPELKMPMVKMPFQGDYTQEMYAQQLIDNYKNARVPPSRVQAQSFSYDAIRYWLESEPDFGNNAMLLVESADTPDTYAEAIDKLTEYAKEGVRTVAPPMHYLVEGKNGSLTPSRYADRAQELKLNIITWSLERSGPLAAARANGDYYYTRIKNGITGDGNMYELVDVLYRQVGVVGMFSDWAATTTFYANCFNIGLEGSGCRVS</sequence>
<comment type="similarity">
    <text evidence="1">Belongs to the glycerophosphoryl diester phosphodiesterase family.</text>
</comment>
<evidence type="ECO:0000256" key="2">
    <source>
        <dbReference type="ARBA" id="ARBA00012247"/>
    </source>
</evidence>
<evidence type="ECO:0000313" key="10">
    <source>
        <dbReference type="Proteomes" id="UP000054481"/>
    </source>
</evidence>
<feature type="domain" description="GP-PDE" evidence="8">
    <location>
        <begin position="67"/>
        <end position="390"/>
    </location>
</feature>
<dbReference type="Pfam" id="PF03009">
    <property type="entry name" value="GDPD"/>
    <property type="match status" value="1"/>
</dbReference>